<reference evidence="1" key="1">
    <citation type="submission" date="2020-03" db="EMBL/GenBank/DDBJ databases">
        <title>Hybrid Assembly of Korean Phytophthora infestans isolates.</title>
        <authorList>
            <person name="Prokchorchik M."/>
            <person name="Lee Y."/>
            <person name="Seo J."/>
            <person name="Cho J.-H."/>
            <person name="Park Y.-E."/>
            <person name="Jang D.-C."/>
            <person name="Im J.-S."/>
            <person name="Choi J.-G."/>
            <person name="Park H.-J."/>
            <person name="Lee G.-B."/>
            <person name="Lee Y.-G."/>
            <person name="Hong S.-Y."/>
            <person name="Cho K."/>
            <person name="Sohn K.H."/>
        </authorList>
    </citation>
    <scope>NUCLEOTIDE SEQUENCE</scope>
    <source>
        <strain evidence="1">KR_2_A2</strain>
    </source>
</reference>
<sequence length="108" mass="11939">MKVMTEKYADVGVVSFSSRELKEPDRKRIVANANKAFSPTKRKLTGALNYGGAHWVALFIDVGDRVCKPLDPLQKDTNFTNIKVSIRRACNMTATTVNCNASLFLSSV</sequence>
<evidence type="ECO:0000313" key="1">
    <source>
        <dbReference type="EMBL" id="KAF4127541.1"/>
    </source>
</evidence>
<organism evidence="1 2">
    <name type="scientific">Phytophthora infestans</name>
    <name type="common">Potato late blight agent</name>
    <name type="synonym">Botrytis infestans</name>
    <dbReference type="NCBI Taxonomy" id="4787"/>
    <lineage>
        <taxon>Eukaryota</taxon>
        <taxon>Sar</taxon>
        <taxon>Stramenopiles</taxon>
        <taxon>Oomycota</taxon>
        <taxon>Peronosporomycetes</taxon>
        <taxon>Peronosporales</taxon>
        <taxon>Peronosporaceae</taxon>
        <taxon>Phytophthora</taxon>
    </lineage>
</organism>
<evidence type="ECO:0000313" key="2">
    <source>
        <dbReference type="Proteomes" id="UP000704712"/>
    </source>
</evidence>
<name>A0A8S9THW4_PHYIN</name>
<comment type="caution">
    <text evidence="1">The sequence shown here is derived from an EMBL/GenBank/DDBJ whole genome shotgun (WGS) entry which is preliminary data.</text>
</comment>
<proteinExistence type="predicted"/>
<dbReference type="Proteomes" id="UP000704712">
    <property type="component" value="Unassembled WGS sequence"/>
</dbReference>
<gene>
    <name evidence="1" type="ORF">GN958_ATG23270</name>
</gene>
<protein>
    <recommendedName>
        <fullName evidence="3">Ubiquitin-like protease family profile domain-containing protein</fullName>
    </recommendedName>
</protein>
<dbReference type="EMBL" id="JAACNO010003255">
    <property type="protein sequence ID" value="KAF4127541.1"/>
    <property type="molecule type" value="Genomic_DNA"/>
</dbReference>
<accession>A0A8S9THW4</accession>
<dbReference type="AlphaFoldDB" id="A0A8S9THW4"/>
<evidence type="ECO:0008006" key="3">
    <source>
        <dbReference type="Google" id="ProtNLM"/>
    </source>
</evidence>